<proteinExistence type="predicted"/>
<feature type="region of interest" description="Disordered" evidence="1">
    <location>
        <begin position="229"/>
        <end position="261"/>
    </location>
</feature>
<evidence type="ECO:0000313" key="2">
    <source>
        <dbReference type="EMBL" id="AWI10278.1"/>
    </source>
</evidence>
<gene>
    <name evidence="2" type="ORF">CKA38_14365</name>
</gene>
<keyword evidence="3" id="KW-1185">Reference proteome</keyword>
<name>A0A2U8E5R5_9BACT</name>
<evidence type="ECO:0000313" key="3">
    <source>
        <dbReference type="Proteomes" id="UP000244896"/>
    </source>
</evidence>
<dbReference type="AlphaFoldDB" id="A0A2U8E5R5"/>
<organism evidence="2 3">
    <name type="scientific">Ereboglobus luteus</name>
    <dbReference type="NCBI Taxonomy" id="1796921"/>
    <lineage>
        <taxon>Bacteria</taxon>
        <taxon>Pseudomonadati</taxon>
        <taxon>Verrucomicrobiota</taxon>
        <taxon>Opitutia</taxon>
        <taxon>Opitutales</taxon>
        <taxon>Opitutaceae</taxon>
        <taxon>Ereboglobus</taxon>
    </lineage>
</organism>
<dbReference type="EMBL" id="CP023004">
    <property type="protein sequence ID" value="AWI10278.1"/>
    <property type="molecule type" value="Genomic_DNA"/>
</dbReference>
<evidence type="ECO:0000256" key="1">
    <source>
        <dbReference type="SAM" id="MobiDB-lite"/>
    </source>
</evidence>
<reference evidence="2 3" key="1">
    <citation type="journal article" date="2018" name="Syst. Appl. Microbiol.">
        <title>Ereboglobus luteus gen. nov. sp. nov. from cockroach guts, and new insights into the oxygen relationship of the genera Opitutus and Didymococcus (Verrucomicrobia: Opitutaceae).</title>
        <authorList>
            <person name="Tegtmeier D."/>
            <person name="Belitz A."/>
            <person name="Radek R."/>
            <person name="Heimerl T."/>
            <person name="Brune A."/>
        </authorList>
    </citation>
    <scope>NUCLEOTIDE SEQUENCE [LARGE SCALE GENOMIC DNA]</scope>
    <source>
        <strain evidence="2 3">Ho45</strain>
    </source>
</reference>
<sequence>MAACATVCAQTEQEQQAIVPLPVLRITIPEPPSANTIDLKGRDRPRTLAERRELIIEQSIARIEKYFRAPRTEVASISTDGRHLAYSLRDADNMAILVVEAETPSTLLLSRNVLKDEDAVPERQTGSRYTTPAKINRLAWFGERLMMETNRVFGANLTGEILTLDIKTGNSERLAHPKKMTMAFFTNDPKVLARETKMRNEDRKRTRSNTSIPAERTLDGNIRYTRKNAPRASAYGRFPSAQVIPPQNDWRIPTKHGRAPL</sequence>
<dbReference type="Proteomes" id="UP000244896">
    <property type="component" value="Chromosome"/>
</dbReference>
<dbReference type="KEGG" id="elut:CKA38_14365"/>
<protein>
    <submittedName>
        <fullName evidence="2">Uncharacterized protein</fullName>
    </submittedName>
</protein>
<accession>A0A2U8E5R5</accession>